<reference evidence="6" key="1">
    <citation type="submission" date="2018-05" db="EMBL/GenBank/DDBJ databases">
        <authorList>
            <person name="Lanie J.A."/>
            <person name="Ng W.-L."/>
            <person name="Kazmierczak K.M."/>
            <person name="Andrzejewski T.M."/>
            <person name="Davidsen T.M."/>
            <person name="Wayne K.J."/>
            <person name="Tettelin H."/>
            <person name="Glass J.I."/>
            <person name="Rusch D."/>
            <person name="Podicherti R."/>
            <person name="Tsui H.-C.T."/>
            <person name="Winkler M.E."/>
        </authorList>
    </citation>
    <scope>NUCLEOTIDE SEQUENCE</scope>
</reference>
<dbReference type="PANTHER" id="PTHR42798">
    <property type="entry name" value="LIPOPROTEIN-RELEASING SYSTEM ATP-BINDING PROTEIN LOLD"/>
    <property type="match status" value="1"/>
</dbReference>
<keyword evidence="2" id="KW-0813">Transport</keyword>
<organism evidence="6">
    <name type="scientific">marine metagenome</name>
    <dbReference type="NCBI Taxonomy" id="408172"/>
    <lineage>
        <taxon>unclassified sequences</taxon>
        <taxon>metagenomes</taxon>
        <taxon>ecological metagenomes</taxon>
    </lineage>
</organism>
<dbReference type="InterPro" id="IPR003439">
    <property type="entry name" value="ABC_transporter-like_ATP-bd"/>
</dbReference>
<dbReference type="InterPro" id="IPR017871">
    <property type="entry name" value="ABC_transporter-like_CS"/>
</dbReference>
<dbReference type="InterPro" id="IPR003593">
    <property type="entry name" value="AAA+_ATPase"/>
</dbReference>
<dbReference type="EMBL" id="UINC01148582">
    <property type="protein sequence ID" value="SVD40557.1"/>
    <property type="molecule type" value="Genomic_DNA"/>
</dbReference>
<evidence type="ECO:0000256" key="3">
    <source>
        <dbReference type="ARBA" id="ARBA00022741"/>
    </source>
</evidence>
<dbReference type="InterPro" id="IPR017911">
    <property type="entry name" value="MacB-like_ATP-bd"/>
</dbReference>
<keyword evidence="3" id="KW-0547">Nucleotide-binding</keyword>
<comment type="similarity">
    <text evidence="1">Belongs to the ABC transporter superfamily.</text>
</comment>
<dbReference type="Gene3D" id="3.40.50.300">
    <property type="entry name" value="P-loop containing nucleotide triphosphate hydrolases"/>
    <property type="match status" value="1"/>
</dbReference>
<accession>A0A382V2B3</accession>
<evidence type="ECO:0000256" key="1">
    <source>
        <dbReference type="ARBA" id="ARBA00005417"/>
    </source>
</evidence>
<proteinExistence type="inferred from homology"/>
<sequence>MNMPNGSDAIVIARNVEKTYDGGKGVAVHALKGIDLTVTRAEVVAIMGPSGCGKTTLLNCLSGIDEIDSGDVLIDGLSLEDMDDNSRTDHRAREMGFVFQLYNLLPVLNSVENVELPMLVSGVKSNEARKRSLAALERVGLADWAAHKPAQLSGGQRQRVTIARALVNEPAIIWADEPTGDLDSETAQGIMDLLFELNERNKQTFIIVTHSKEIGDQCNRIVKMRDGLVVDDGIDAV</sequence>
<evidence type="ECO:0000259" key="5">
    <source>
        <dbReference type="PROSITE" id="PS50893"/>
    </source>
</evidence>
<protein>
    <recommendedName>
        <fullName evidence="5">ABC transporter domain-containing protein</fullName>
    </recommendedName>
</protein>
<evidence type="ECO:0000256" key="2">
    <source>
        <dbReference type="ARBA" id="ARBA00022448"/>
    </source>
</evidence>
<dbReference type="GO" id="GO:0098796">
    <property type="term" value="C:membrane protein complex"/>
    <property type="evidence" value="ECO:0007669"/>
    <property type="project" value="UniProtKB-ARBA"/>
</dbReference>
<evidence type="ECO:0000256" key="4">
    <source>
        <dbReference type="ARBA" id="ARBA00022840"/>
    </source>
</evidence>
<gene>
    <name evidence="6" type="ORF">METZ01_LOCUS393411</name>
</gene>
<dbReference type="CDD" id="cd03255">
    <property type="entry name" value="ABC_MJ0796_LolCDE_FtsE"/>
    <property type="match status" value="1"/>
</dbReference>
<dbReference type="PROSITE" id="PS00211">
    <property type="entry name" value="ABC_TRANSPORTER_1"/>
    <property type="match status" value="1"/>
</dbReference>
<name>A0A382V2B3_9ZZZZ</name>
<dbReference type="GO" id="GO:0016887">
    <property type="term" value="F:ATP hydrolysis activity"/>
    <property type="evidence" value="ECO:0007669"/>
    <property type="project" value="InterPro"/>
</dbReference>
<dbReference type="SUPFAM" id="SSF52540">
    <property type="entry name" value="P-loop containing nucleoside triphosphate hydrolases"/>
    <property type="match status" value="1"/>
</dbReference>
<dbReference type="PROSITE" id="PS50893">
    <property type="entry name" value="ABC_TRANSPORTER_2"/>
    <property type="match status" value="1"/>
</dbReference>
<dbReference type="SMART" id="SM00382">
    <property type="entry name" value="AAA"/>
    <property type="match status" value="1"/>
</dbReference>
<dbReference type="Pfam" id="PF00005">
    <property type="entry name" value="ABC_tran"/>
    <property type="match status" value="1"/>
</dbReference>
<dbReference type="GO" id="GO:0005524">
    <property type="term" value="F:ATP binding"/>
    <property type="evidence" value="ECO:0007669"/>
    <property type="project" value="UniProtKB-KW"/>
</dbReference>
<keyword evidence="4" id="KW-0067">ATP-binding</keyword>
<dbReference type="GO" id="GO:0022857">
    <property type="term" value="F:transmembrane transporter activity"/>
    <property type="evidence" value="ECO:0007669"/>
    <property type="project" value="UniProtKB-ARBA"/>
</dbReference>
<dbReference type="InterPro" id="IPR027417">
    <property type="entry name" value="P-loop_NTPase"/>
</dbReference>
<evidence type="ECO:0000313" key="6">
    <source>
        <dbReference type="EMBL" id="SVD40557.1"/>
    </source>
</evidence>
<dbReference type="AlphaFoldDB" id="A0A382V2B3"/>
<dbReference type="FunFam" id="3.40.50.300:FF:000032">
    <property type="entry name" value="Export ABC transporter ATP-binding protein"/>
    <property type="match status" value="1"/>
</dbReference>
<feature type="domain" description="ABC transporter" evidence="5">
    <location>
        <begin position="11"/>
        <end position="237"/>
    </location>
</feature>
<dbReference type="PANTHER" id="PTHR42798:SF2">
    <property type="entry name" value="ABC TRANSPORTER ATP-BINDING PROTEIN MG467-RELATED"/>
    <property type="match status" value="1"/>
</dbReference>